<proteinExistence type="predicted"/>
<dbReference type="Proteomes" id="UP000813444">
    <property type="component" value="Unassembled WGS sequence"/>
</dbReference>
<feature type="compositionally biased region" description="Polar residues" evidence="1">
    <location>
        <begin position="53"/>
        <end position="66"/>
    </location>
</feature>
<dbReference type="InterPro" id="IPR000719">
    <property type="entry name" value="Prot_kinase_dom"/>
</dbReference>
<feature type="region of interest" description="Disordered" evidence="1">
    <location>
        <begin position="603"/>
        <end position="632"/>
    </location>
</feature>
<dbReference type="SMART" id="SM00220">
    <property type="entry name" value="S_TKc"/>
    <property type="match status" value="1"/>
</dbReference>
<dbReference type="CDD" id="cd00180">
    <property type="entry name" value="PKc"/>
    <property type="match status" value="1"/>
</dbReference>
<keyword evidence="4" id="KW-1185">Reference proteome</keyword>
<dbReference type="InterPro" id="IPR010730">
    <property type="entry name" value="HET"/>
</dbReference>
<dbReference type="PANTHER" id="PTHR33112">
    <property type="entry name" value="DOMAIN PROTEIN, PUTATIVE-RELATED"/>
    <property type="match status" value="1"/>
</dbReference>
<evidence type="ECO:0000313" key="3">
    <source>
        <dbReference type="EMBL" id="KAH7304162.1"/>
    </source>
</evidence>
<dbReference type="PANTHER" id="PTHR33112:SF10">
    <property type="entry name" value="TOL"/>
    <property type="match status" value="1"/>
</dbReference>
<dbReference type="PROSITE" id="PS00108">
    <property type="entry name" value="PROTEIN_KINASE_ST"/>
    <property type="match status" value="1"/>
</dbReference>
<reference evidence="3" key="1">
    <citation type="journal article" date="2021" name="Nat. Commun.">
        <title>Genetic determinants of endophytism in the Arabidopsis root mycobiome.</title>
        <authorList>
            <person name="Mesny F."/>
            <person name="Miyauchi S."/>
            <person name="Thiergart T."/>
            <person name="Pickel B."/>
            <person name="Atanasova L."/>
            <person name="Karlsson M."/>
            <person name="Huettel B."/>
            <person name="Barry K.W."/>
            <person name="Haridas S."/>
            <person name="Chen C."/>
            <person name="Bauer D."/>
            <person name="Andreopoulos W."/>
            <person name="Pangilinan J."/>
            <person name="LaButti K."/>
            <person name="Riley R."/>
            <person name="Lipzen A."/>
            <person name="Clum A."/>
            <person name="Drula E."/>
            <person name="Henrissat B."/>
            <person name="Kohler A."/>
            <person name="Grigoriev I.V."/>
            <person name="Martin F.M."/>
            <person name="Hacquard S."/>
        </authorList>
    </citation>
    <scope>NUCLEOTIDE SEQUENCE</scope>
    <source>
        <strain evidence="3">MPI-CAGE-CH-0235</strain>
    </source>
</reference>
<dbReference type="InterPro" id="IPR008271">
    <property type="entry name" value="Ser/Thr_kinase_AS"/>
</dbReference>
<dbReference type="EMBL" id="JAGPNK010000025">
    <property type="protein sequence ID" value="KAH7304162.1"/>
    <property type="molecule type" value="Genomic_DNA"/>
</dbReference>
<evidence type="ECO:0000313" key="4">
    <source>
        <dbReference type="Proteomes" id="UP000813444"/>
    </source>
</evidence>
<sequence>MLPKPMSVISALLCGFERVINHGSASESQATHDSDTSTSSDVPPLHHPEKARTWTSSRPTEDQFNTSRRRATFPTHRFSSLSVISSIADMVWSYTVDSFRSWFVRGVDPSVENSKLLQNLAVMAWDEPQKKPKDWFSLASCRDLLDKHDIEAILKELKRSSKWKVDISHLTNYVRHAAPRLFMILAHTENMQLLEQFCSNGIKDDNFPLDAEIRKDKAVWKACTDQFPELLTLDSSQVGKVTSIFSLWQWKFFVPHLTWGDFNCSALPPESLLPFIGEGERVSSTAFSTVYKHTIHRDYVDNLPEALMTTSDLGRHPYVALKQLLPIGPVIDAFDSFVKAEYETLNMLRDFSTPHLIKALAFYKKGKEFYFVFPWADCGNLRAFWKDKIPQPSEANYIKWVFRQLLGLADAIRMLHESEGKNGGCRHGDIKPENILCFTSKGGRDHTSCVLVISDVGLSRTYDKTTQQRSVTRAQGGHTVAYAAPETELHGDRPTSRRYDIWSLGCLYLEFLIWLLYGYHGLHQFEEQFEQQTDRKFYRIITDKKRLHIHGQKNKAEVNPVVRKWIERIKEYSQHAGTRLRETAVGRLITLIETRLLVVDASPDPKDEELSQAPSDQQSSPTSTQEAGHAIKVIVRRPTLTDDRIPAARATGTTAERDSRLNERAYALEVYDELRNIIEDAEATVIKWNRQGDDGEQQLSRMETNSSLGNNLLPQGGVSGRQDELDDKWEYVPDTSMIERMKPTLTKWPPAFKPSQLCDRCQLLRLWSQECAFSDTRAQLEVTSKSCSFCKLLFTSLATWAVLPDEILQFFRTNSYLKFNNRQLPPLVFFCALPKDERSNQAIESQMQYGFPNLPRPGSQKHCKLIQEWIRDCDDNHKCVDIEAEPFLPTRLLDVGSYHSRKSRLICETQGLDRKSKYLAMSHRWGVSIEPRERVLRKSQIFCTRESNIHLLRAGVSDFDLPPKFQNGIHLARKLGIRYLWIDSLCIIQPDRSDPLDKDQGQDWAKEADRMEKVFRYAYATIAASCANSSAEPFLVPRRGAPSTILKTGKSIYYASEVMNRFYEDVEQGELNKRGWVFQERALSCRTIYFTKRQTYWECGEGIRCETLTRTKNTRASLLGDANFPHEFPNYVKGKQIKLYQDLYERYSGLDLSYITDRPVAIRGLETRLLSALNSKGGYGVLDIFIRRGLLWQRKGESLPRIDFTKSEKKAQRPVPSWSWTAHAGPIQYMDVPLGEVEWSEWEQDITSPWKHANNGEESTRELQVLVRDMTIMEPDRQVFLDNPSQTFDCPFKCVIVGSSKAPSYPKGRTYYALIVTRADGRGEGYYERAGVAFLQNHQIVWGNLALKACII</sequence>
<organism evidence="3 4">
    <name type="scientific">Stachybotrys elegans</name>
    <dbReference type="NCBI Taxonomy" id="80388"/>
    <lineage>
        <taxon>Eukaryota</taxon>
        <taxon>Fungi</taxon>
        <taxon>Dikarya</taxon>
        <taxon>Ascomycota</taxon>
        <taxon>Pezizomycotina</taxon>
        <taxon>Sordariomycetes</taxon>
        <taxon>Hypocreomycetidae</taxon>
        <taxon>Hypocreales</taxon>
        <taxon>Stachybotryaceae</taxon>
        <taxon>Stachybotrys</taxon>
    </lineage>
</organism>
<feature type="compositionally biased region" description="Low complexity" evidence="1">
    <location>
        <begin position="611"/>
        <end position="625"/>
    </location>
</feature>
<dbReference type="SUPFAM" id="SSF56112">
    <property type="entry name" value="Protein kinase-like (PK-like)"/>
    <property type="match status" value="1"/>
</dbReference>
<dbReference type="OrthoDB" id="5125733at2759"/>
<evidence type="ECO:0000256" key="1">
    <source>
        <dbReference type="SAM" id="MobiDB-lite"/>
    </source>
</evidence>
<dbReference type="Gene3D" id="1.10.510.10">
    <property type="entry name" value="Transferase(Phosphotransferase) domain 1"/>
    <property type="match status" value="1"/>
</dbReference>
<dbReference type="Pfam" id="PF06985">
    <property type="entry name" value="HET"/>
    <property type="match status" value="1"/>
</dbReference>
<dbReference type="PROSITE" id="PS50011">
    <property type="entry name" value="PROTEIN_KINASE_DOM"/>
    <property type="match status" value="1"/>
</dbReference>
<gene>
    <name evidence="3" type="ORF">B0I35DRAFT_445612</name>
</gene>
<evidence type="ECO:0000259" key="2">
    <source>
        <dbReference type="PROSITE" id="PS50011"/>
    </source>
</evidence>
<feature type="region of interest" description="Disordered" evidence="1">
    <location>
        <begin position="24"/>
        <end position="69"/>
    </location>
</feature>
<protein>
    <recommendedName>
        <fullName evidence="2">Protein kinase domain-containing protein</fullName>
    </recommendedName>
</protein>
<accession>A0A8K0SC68</accession>
<feature type="domain" description="Protein kinase" evidence="2">
    <location>
        <begin position="276"/>
        <end position="585"/>
    </location>
</feature>
<dbReference type="GO" id="GO:0004672">
    <property type="term" value="F:protein kinase activity"/>
    <property type="evidence" value="ECO:0007669"/>
    <property type="project" value="InterPro"/>
</dbReference>
<dbReference type="InterPro" id="IPR011009">
    <property type="entry name" value="Kinase-like_dom_sf"/>
</dbReference>
<comment type="caution">
    <text evidence="3">The sequence shown here is derived from an EMBL/GenBank/DDBJ whole genome shotgun (WGS) entry which is preliminary data.</text>
</comment>
<name>A0A8K0SC68_9HYPO</name>
<dbReference type="Pfam" id="PF00069">
    <property type="entry name" value="Pkinase"/>
    <property type="match status" value="1"/>
</dbReference>
<dbReference type="GO" id="GO:0005524">
    <property type="term" value="F:ATP binding"/>
    <property type="evidence" value="ECO:0007669"/>
    <property type="project" value="InterPro"/>
</dbReference>